<name>A0A7X4KTL5_9LACO</name>
<dbReference type="Proteomes" id="UP000460132">
    <property type="component" value="Unassembled WGS sequence"/>
</dbReference>
<dbReference type="EMBL" id="WWFF01000006">
    <property type="protein sequence ID" value="MYN53781.1"/>
    <property type="molecule type" value="Genomic_DNA"/>
</dbReference>
<proteinExistence type="predicted"/>
<evidence type="ECO:0000313" key="1">
    <source>
        <dbReference type="EMBL" id="MYN53781.1"/>
    </source>
</evidence>
<organism evidence="1 2">
    <name type="scientific">Lactobacillus crispatus</name>
    <dbReference type="NCBI Taxonomy" id="47770"/>
    <lineage>
        <taxon>Bacteria</taxon>
        <taxon>Bacillati</taxon>
        <taxon>Bacillota</taxon>
        <taxon>Bacilli</taxon>
        <taxon>Lactobacillales</taxon>
        <taxon>Lactobacillaceae</taxon>
        <taxon>Lactobacillus</taxon>
    </lineage>
</organism>
<accession>A0A7X4KTL5</accession>
<sequence length="102" mass="11341">MKAKQSSGYSAEVAKIYVPDGTEVVLLSTKVKKQVKWVDGKPTTEVTGYKVLCGMPDDVFTVKFSKPVSLPQFCSRIKFKGLEACEVANNIYFRAEDLEEAK</sequence>
<comment type="caution">
    <text evidence="1">The sequence shown here is derived from an EMBL/GenBank/DDBJ whole genome shotgun (WGS) entry which is preliminary data.</text>
</comment>
<gene>
    <name evidence="1" type="ORF">GTK63_05510</name>
</gene>
<dbReference type="RefSeq" id="WP_160811096.1">
    <property type="nucleotide sequence ID" value="NZ_WWFF01000006.1"/>
</dbReference>
<evidence type="ECO:0000313" key="2">
    <source>
        <dbReference type="Proteomes" id="UP000460132"/>
    </source>
</evidence>
<protein>
    <submittedName>
        <fullName evidence="1">Uncharacterized protein</fullName>
    </submittedName>
</protein>
<reference evidence="1 2" key="1">
    <citation type="submission" date="2020-01" db="EMBL/GenBank/DDBJ databases">
        <title>Vaginal microbiome of pregnant Indian women: Insights into the genome of dominants Lactobacillus species.</title>
        <authorList>
            <person name="Das B."/>
            <person name="Mehta O."/>
            <person name="Ghosh T.S."/>
            <person name="Kothidar A."/>
            <person name="Gowtham M.R."/>
            <person name="Mitra R."/>
            <person name="Kshetrapal P."/>
            <person name="Wadhwa N."/>
            <person name="Thiruvengadam R."/>
            <person name="Nair G.B."/>
            <person name="Bhatnagar S."/>
            <person name="Pore S."/>
        </authorList>
    </citation>
    <scope>NUCLEOTIDE SEQUENCE [LARGE SCALE GENOMIC DNA]</scope>
    <source>
        <strain evidence="1 2">Indica2</strain>
    </source>
</reference>
<dbReference type="AlphaFoldDB" id="A0A7X4KTL5"/>